<evidence type="ECO:0000256" key="9">
    <source>
        <dbReference type="ARBA" id="ARBA00022490"/>
    </source>
</evidence>
<dbReference type="PIRSF" id="PIRSF000732">
    <property type="entry name" value="PTS_enzyme_I"/>
    <property type="match status" value="1"/>
</dbReference>
<dbReference type="SUPFAM" id="SSF51621">
    <property type="entry name" value="Phosphoenolpyruvate/pyruvate domain"/>
    <property type="match status" value="1"/>
</dbReference>
<keyword evidence="11" id="KW-0808">Transferase</keyword>
<dbReference type="GO" id="GO:0005737">
    <property type="term" value="C:cytoplasm"/>
    <property type="evidence" value="ECO:0007669"/>
    <property type="project" value="UniProtKB-SubCell"/>
</dbReference>
<evidence type="ECO:0000259" key="17">
    <source>
        <dbReference type="Pfam" id="PF00391"/>
    </source>
</evidence>
<comment type="subcellular location">
    <subcellularLocation>
        <location evidence="4">Cytoplasm</location>
    </subcellularLocation>
</comment>
<keyword evidence="12" id="KW-0598">Phosphotransferase system</keyword>
<reference evidence="20" key="1">
    <citation type="submission" date="2018-05" db="EMBL/GenBank/DDBJ databases">
        <authorList>
            <person name="Lanie J.A."/>
            <person name="Ng W.-L."/>
            <person name="Kazmierczak K.M."/>
            <person name="Andrzejewski T.M."/>
            <person name="Davidsen T.M."/>
            <person name="Wayne K.J."/>
            <person name="Tettelin H."/>
            <person name="Glass J.I."/>
            <person name="Rusch D."/>
            <person name="Podicherti R."/>
            <person name="Tsui H.-C.T."/>
            <person name="Winkler M.E."/>
        </authorList>
    </citation>
    <scope>NUCLEOTIDE SEQUENCE</scope>
</reference>
<dbReference type="InterPro" id="IPR008731">
    <property type="entry name" value="PTS_EIN"/>
</dbReference>
<dbReference type="GO" id="GO:0009401">
    <property type="term" value="P:phosphoenolpyruvate-dependent sugar phosphotransferase system"/>
    <property type="evidence" value="ECO:0007669"/>
    <property type="project" value="UniProtKB-KW"/>
</dbReference>
<comment type="cofactor">
    <cofactor evidence="2">
        <name>Mg(2+)</name>
        <dbReference type="ChEBI" id="CHEBI:18420"/>
    </cofactor>
</comment>
<evidence type="ECO:0000256" key="15">
    <source>
        <dbReference type="ARBA" id="ARBA00022842"/>
    </source>
</evidence>
<gene>
    <name evidence="20" type="ORF">METZ01_LOCUS113350</name>
</gene>
<comment type="catalytic activity">
    <reaction evidence="1">
        <text>L-histidyl-[protein] + phosphoenolpyruvate = N(pros)-phospho-L-histidyl-[protein] + pyruvate</text>
        <dbReference type="Rhea" id="RHEA:23880"/>
        <dbReference type="Rhea" id="RHEA-COMP:9745"/>
        <dbReference type="Rhea" id="RHEA-COMP:9746"/>
        <dbReference type="ChEBI" id="CHEBI:15361"/>
        <dbReference type="ChEBI" id="CHEBI:29979"/>
        <dbReference type="ChEBI" id="CHEBI:58702"/>
        <dbReference type="ChEBI" id="CHEBI:64837"/>
        <dbReference type="EC" id="2.7.3.9"/>
    </reaction>
</comment>
<dbReference type="NCBIfam" id="TIGR01417">
    <property type="entry name" value="PTS_I_fam"/>
    <property type="match status" value="1"/>
</dbReference>
<evidence type="ECO:0000256" key="8">
    <source>
        <dbReference type="ARBA" id="ARBA00022448"/>
    </source>
</evidence>
<dbReference type="Pfam" id="PF02896">
    <property type="entry name" value="PEP-utilizers_C"/>
    <property type="match status" value="1"/>
</dbReference>
<dbReference type="Pfam" id="PF00391">
    <property type="entry name" value="PEP-utilizers"/>
    <property type="match status" value="1"/>
</dbReference>
<sequence>MLKGIAASKGISIGEAHILDRSKLCALKQTIDSSNIDKETTRFRAAVEQTKKQMQETKKRASKIANKYSIILDTYTLLLEDDILVRDTISKIREEKVNAEWAITETLNKSLLLFDNIDDEYLKGKRDDLELVVHGVIRNLLGYNQNSLADIQKPVILITHTLSPSDTISIPRQYVLGLATEVGGKTSHIGIFASALGIPSVVGIKSLTEKINTGDQVIIDGINGHVITNPTKKELEYYKTKQVEHEKYEEKLLINIGRPAITNDNFRVKLMANIESTHEIKALQKFGAEGVGLYRTEFFYLSAQSLPSESDLYDNFKKAVQKITPHPIVIRTLDIGMDKQLASHETNDEDNPALGLRGIRMSLINPEPFSTQLRAILRASLHGEVKIMYPMVSDIQEVIQANSIVEEVKAEMRTKQIPFDENIEIGAMIETPSSAICSDQILEEVDFISIGTNDLIQYMLAVDRMNEQVAHLYQPYNPAILKTLKYVFDNAREAGKKVSICGEIGGDPLATLFLLGLGNLDSLSMDPHSIPHVKKIICQSNMNDAKEFSKQLLNLNSTAEINCFLNDEMRKRYPLDFQENPV</sequence>
<evidence type="ECO:0000256" key="16">
    <source>
        <dbReference type="ARBA" id="ARBA00033235"/>
    </source>
</evidence>
<dbReference type="SUPFAM" id="SSF52009">
    <property type="entry name" value="Phosphohistidine domain"/>
    <property type="match status" value="1"/>
</dbReference>
<dbReference type="InterPro" id="IPR036637">
    <property type="entry name" value="Phosphohistidine_dom_sf"/>
</dbReference>
<keyword evidence="14" id="KW-0418">Kinase</keyword>
<dbReference type="GO" id="GO:0046872">
    <property type="term" value="F:metal ion binding"/>
    <property type="evidence" value="ECO:0007669"/>
    <property type="project" value="UniProtKB-KW"/>
</dbReference>
<evidence type="ECO:0000256" key="3">
    <source>
        <dbReference type="ARBA" id="ARBA00002728"/>
    </source>
</evidence>
<evidence type="ECO:0000259" key="18">
    <source>
        <dbReference type="Pfam" id="PF02896"/>
    </source>
</evidence>
<dbReference type="SUPFAM" id="SSF47831">
    <property type="entry name" value="Enzyme I of the PEP:sugar phosphotransferase system HPr-binding (sub)domain"/>
    <property type="match status" value="1"/>
</dbReference>
<dbReference type="PRINTS" id="PR01736">
    <property type="entry name" value="PHPHTRNFRASE"/>
</dbReference>
<keyword evidence="8" id="KW-0813">Transport</keyword>
<dbReference type="InterPro" id="IPR006318">
    <property type="entry name" value="PTS_EI-like"/>
</dbReference>
<comment type="function">
    <text evidence="3">General (non sugar-specific) component of the phosphoenolpyruvate-dependent sugar phosphotransferase system (sugar PTS). This major carbohydrate active-transport system catalyzes the phosphorylation of incoming sugar substrates concomitantly with their translocation across the cell membrane. Enzyme I transfers the phosphoryl group from phosphoenolpyruvate (PEP) to the phosphoryl carrier protein (HPr).</text>
</comment>
<dbReference type="PANTHER" id="PTHR46244:SF3">
    <property type="entry name" value="PHOSPHOENOLPYRUVATE-PROTEIN PHOSPHOTRANSFERASE"/>
    <property type="match status" value="1"/>
</dbReference>
<dbReference type="AlphaFoldDB" id="A0A381X6W6"/>
<evidence type="ECO:0000256" key="5">
    <source>
        <dbReference type="ARBA" id="ARBA00007837"/>
    </source>
</evidence>
<dbReference type="InterPro" id="IPR024692">
    <property type="entry name" value="PTS_EI"/>
</dbReference>
<protein>
    <recommendedName>
        <fullName evidence="7">Phosphoenolpyruvate-protein phosphotransferase</fullName>
        <ecNumber evidence="6">2.7.3.9</ecNumber>
    </recommendedName>
    <alternativeName>
        <fullName evidence="16">Phosphotransferase system, enzyme I</fullName>
    </alternativeName>
</protein>
<dbReference type="InterPro" id="IPR040442">
    <property type="entry name" value="Pyrv_kinase-like_dom_sf"/>
</dbReference>
<dbReference type="Gene3D" id="3.20.20.60">
    <property type="entry name" value="Phosphoenolpyruvate-binding domains"/>
    <property type="match status" value="1"/>
</dbReference>
<evidence type="ECO:0000256" key="7">
    <source>
        <dbReference type="ARBA" id="ARBA00016544"/>
    </source>
</evidence>
<proteinExistence type="inferred from homology"/>
<dbReference type="Gene3D" id="1.10.274.10">
    <property type="entry name" value="PtsI, HPr-binding domain"/>
    <property type="match status" value="1"/>
</dbReference>
<evidence type="ECO:0000256" key="14">
    <source>
        <dbReference type="ARBA" id="ARBA00022777"/>
    </source>
</evidence>
<dbReference type="InterPro" id="IPR008279">
    <property type="entry name" value="PEP-util_enz_mobile_dom"/>
</dbReference>
<keyword evidence="9" id="KW-0963">Cytoplasm</keyword>
<feature type="domain" description="PEP-utilising enzyme mobile" evidence="17">
    <location>
        <begin position="151"/>
        <end position="224"/>
    </location>
</feature>
<evidence type="ECO:0000256" key="4">
    <source>
        <dbReference type="ARBA" id="ARBA00004496"/>
    </source>
</evidence>
<dbReference type="Gene3D" id="3.50.30.10">
    <property type="entry name" value="Phosphohistidine domain"/>
    <property type="match status" value="1"/>
</dbReference>
<evidence type="ECO:0000256" key="11">
    <source>
        <dbReference type="ARBA" id="ARBA00022679"/>
    </source>
</evidence>
<keyword evidence="15" id="KW-0460">Magnesium</keyword>
<dbReference type="InterPro" id="IPR036618">
    <property type="entry name" value="PtsI_HPr-bd_sf"/>
</dbReference>
<dbReference type="InterPro" id="IPR015813">
    <property type="entry name" value="Pyrv/PenolPyrv_kinase-like_dom"/>
</dbReference>
<evidence type="ECO:0000256" key="1">
    <source>
        <dbReference type="ARBA" id="ARBA00000683"/>
    </source>
</evidence>
<keyword evidence="10" id="KW-0762">Sugar transport</keyword>
<feature type="domain" description="Phosphotransferase system enzyme I N-terminal" evidence="19">
    <location>
        <begin position="3"/>
        <end position="123"/>
    </location>
</feature>
<dbReference type="GO" id="GO:0008965">
    <property type="term" value="F:phosphoenolpyruvate-protein phosphotransferase activity"/>
    <property type="evidence" value="ECO:0007669"/>
    <property type="project" value="UniProtKB-EC"/>
</dbReference>
<dbReference type="EC" id="2.7.3.9" evidence="6"/>
<evidence type="ECO:0000256" key="10">
    <source>
        <dbReference type="ARBA" id="ARBA00022597"/>
    </source>
</evidence>
<dbReference type="InterPro" id="IPR000121">
    <property type="entry name" value="PEP_util_C"/>
</dbReference>
<evidence type="ECO:0000256" key="6">
    <source>
        <dbReference type="ARBA" id="ARBA00012232"/>
    </source>
</evidence>
<dbReference type="EMBL" id="UINC01014129">
    <property type="protein sequence ID" value="SVA60496.1"/>
    <property type="molecule type" value="Genomic_DNA"/>
</dbReference>
<evidence type="ECO:0000256" key="12">
    <source>
        <dbReference type="ARBA" id="ARBA00022683"/>
    </source>
</evidence>
<dbReference type="Pfam" id="PF05524">
    <property type="entry name" value="PEP-utilisers_N"/>
    <property type="match status" value="1"/>
</dbReference>
<dbReference type="GO" id="GO:0016301">
    <property type="term" value="F:kinase activity"/>
    <property type="evidence" value="ECO:0007669"/>
    <property type="project" value="UniProtKB-KW"/>
</dbReference>
<accession>A0A381X6W6</accession>
<keyword evidence="13" id="KW-0479">Metal-binding</keyword>
<feature type="domain" description="PEP-utilising enzyme C-terminal" evidence="18">
    <location>
        <begin position="259"/>
        <end position="541"/>
    </location>
</feature>
<name>A0A381X6W6_9ZZZZ</name>
<evidence type="ECO:0000256" key="2">
    <source>
        <dbReference type="ARBA" id="ARBA00001946"/>
    </source>
</evidence>
<comment type="similarity">
    <text evidence="5">Belongs to the PEP-utilizing enzyme family.</text>
</comment>
<organism evidence="20">
    <name type="scientific">marine metagenome</name>
    <dbReference type="NCBI Taxonomy" id="408172"/>
    <lineage>
        <taxon>unclassified sequences</taxon>
        <taxon>metagenomes</taxon>
        <taxon>ecological metagenomes</taxon>
    </lineage>
</organism>
<dbReference type="InterPro" id="IPR050499">
    <property type="entry name" value="PEP-utilizing_PTS_enzyme"/>
</dbReference>
<evidence type="ECO:0000256" key="13">
    <source>
        <dbReference type="ARBA" id="ARBA00022723"/>
    </source>
</evidence>
<evidence type="ECO:0000313" key="20">
    <source>
        <dbReference type="EMBL" id="SVA60496.1"/>
    </source>
</evidence>
<evidence type="ECO:0000259" key="19">
    <source>
        <dbReference type="Pfam" id="PF05524"/>
    </source>
</evidence>
<dbReference type="PANTHER" id="PTHR46244">
    <property type="entry name" value="PHOSPHOENOLPYRUVATE-PROTEIN PHOSPHOTRANSFERASE"/>
    <property type="match status" value="1"/>
</dbReference>